<proteinExistence type="inferred from homology"/>
<protein>
    <recommendedName>
        <fullName evidence="6">Aldose 1-epimerase</fullName>
    </recommendedName>
</protein>
<dbReference type="GO" id="GO:0006006">
    <property type="term" value="P:glucose metabolic process"/>
    <property type="evidence" value="ECO:0007669"/>
    <property type="project" value="TreeGrafter"/>
</dbReference>
<dbReference type="InterPro" id="IPR011013">
    <property type="entry name" value="Gal_mutarotase_sf_dom"/>
</dbReference>
<dbReference type="OrthoDB" id="274691at2759"/>
<dbReference type="HOGENOM" id="CLU_031753_0_0_1"/>
<accession>A0A0D2BGI7</accession>
<dbReference type="PANTHER" id="PTHR10091:SF6">
    <property type="entry name" value="1-EPIMERASE, PUTATIVE (AFU_ORTHOLOGUE AFUA_3G13240)-RELATED"/>
    <property type="match status" value="1"/>
</dbReference>
<dbReference type="PANTHER" id="PTHR10091">
    <property type="entry name" value="ALDOSE-1-EPIMERASE"/>
    <property type="match status" value="1"/>
</dbReference>
<dbReference type="Proteomes" id="UP000054342">
    <property type="component" value="Unassembled WGS sequence"/>
</dbReference>
<dbReference type="AlphaFoldDB" id="A0A0D2BGI7"/>
<evidence type="ECO:0000256" key="1">
    <source>
        <dbReference type="ARBA" id="ARBA00006206"/>
    </source>
</evidence>
<evidence type="ECO:0000256" key="3">
    <source>
        <dbReference type="ARBA" id="ARBA00023277"/>
    </source>
</evidence>
<comment type="similarity">
    <text evidence="1">Belongs to the aldose epimerase family.</text>
</comment>
<dbReference type="FunFam" id="2.70.98.10:FF:000014">
    <property type="entry name" value="Aldose 1-epimerase, putative"/>
    <property type="match status" value="1"/>
</dbReference>
<reference evidence="4 5" key="1">
    <citation type="submission" date="2015-01" db="EMBL/GenBank/DDBJ databases">
        <title>The Genome Sequence of Exophiala xenobiotica CBS118157.</title>
        <authorList>
            <consortium name="The Broad Institute Genomics Platform"/>
            <person name="Cuomo C."/>
            <person name="de Hoog S."/>
            <person name="Gorbushina A."/>
            <person name="Stielow B."/>
            <person name="Teixiera M."/>
            <person name="Abouelleil A."/>
            <person name="Chapman S.B."/>
            <person name="Priest M."/>
            <person name="Young S.K."/>
            <person name="Wortman J."/>
            <person name="Nusbaum C."/>
            <person name="Birren B."/>
        </authorList>
    </citation>
    <scope>NUCLEOTIDE SEQUENCE [LARGE SCALE GENOMIC DNA]</scope>
    <source>
        <strain evidence="4 5">CBS 118157</strain>
    </source>
</reference>
<evidence type="ECO:0000313" key="5">
    <source>
        <dbReference type="Proteomes" id="UP000054342"/>
    </source>
</evidence>
<keyword evidence="2" id="KW-0413">Isomerase</keyword>
<dbReference type="GO" id="GO:0033499">
    <property type="term" value="P:galactose catabolic process via UDP-galactose, Leloir pathway"/>
    <property type="evidence" value="ECO:0007669"/>
    <property type="project" value="TreeGrafter"/>
</dbReference>
<keyword evidence="5" id="KW-1185">Reference proteome</keyword>
<dbReference type="SUPFAM" id="SSF74650">
    <property type="entry name" value="Galactose mutarotase-like"/>
    <property type="match status" value="1"/>
</dbReference>
<dbReference type="InterPro" id="IPR008183">
    <property type="entry name" value="Aldose_1/G6P_1-epimerase"/>
</dbReference>
<dbReference type="Pfam" id="PF01263">
    <property type="entry name" value="Aldose_epim"/>
    <property type="match status" value="1"/>
</dbReference>
<dbReference type="InterPro" id="IPR047215">
    <property type="entry name" value="Galactose_mutarotase-like"/>
</dbReference>
<dbReference type="CDD" id="cd09019">
    <property type="entry name" value="galactose_mutarotase_like"/>
    <property type="match status" value="1"/>
</dbReference>
<dbReference type="STRING" id="348802.A0A0D2BGI7"/>
<sequence length="452" mass="49096">MNVTCPRNSGSTRYKLLSCAASHTSQIYSAAGSYTWQFVLVITAKMWSAITQVLLASSVVLPALCQNSSTTSNLTAPVNPFTVYTLTAENITAKFIPYGARLTSLLVQDRDGNYQDVAVGYDDPTRYLRDTETNHTYFGPVVGRYANRIKNSTFTLNGQTYHIPANEHAGADTLHGGTVGYDQRNWTVVTASESSITFSLLDTGFQGFPGTVLTTATFSLSSYPSGPQGQMRPRLTSNMVSSALDQETPIMLANHIYWNLNAFKRSTILNDTTLWMPYADRYILIDSIEIPTGALGSVSDLPNLDFTTPKLVGNAISNATGVCGAGCTGVDNAFILDRPANAGPTSSNYPVLSLWSDTTGIQMDVSTNQQGLQIYTCNGQNGTIPVKQSQQQRNNGTSDAAKFVNKYGCMVIETQAWIDGINHPEWGVNDYEIFGPTTGPAINYATYDFSTF</sequence>
<dbReference type="RefSeq" id="XP_013311925.1">
    <property type="nucleotide sequence ID" value="XM_013456471.1"/>
</dbReference>
<dbReference type="GO" id="GO:0004034">
    <property type="term" value="F:aldose 1-epimerase activity"/>
    <property type="evidence" value="ECO:0007669"/>
    <property type="project" value="TreeGrafter"/>
</dbReference>
<organism evidence="4 5">
    <name type="scientific">Exophiala xenobiotica</name>
    <dbReference type="NCBI Taxonomy" id="348802"/>
    <lineage>
        <taxon>Eukaryota</taxon>
        <taxon>Fungi</taxon>
        <taxon>Dikarya</taxon>
        <taxon>Ascomycota</taxon>
        <taxon>Pezizomycotina</taxon>
        <taxon>Eurotiomycetes</taxon>
        <taxon>Chaetothyriomycetidae</taxon>
        <taxon>Chaetothyriales</taxon>
        <taxon>Herpotrichiellaceae</taxon>
        <taxon>Exophiala</taxon>
    </lineage>
</organism>
<dbReference type="EMBL" id="KN847322">
    <property type="protein sequence ID" value="KIW51341.1"/>
    <property type="molecule type" value="Genomic_DNA"/>
</dbReference>
<dbReference type="InterPro" id="IPR014718">
    <property type="entry name" value="GH-type_carb-bd"/>
</dbReference>
<name>A0A0D2BGI7_9EURO</name>
<evidence type="ECO:0008006" key="6">
    <source>
        <dbReference type="Google" id="ProtNLM"/>
    </source>
</evidence>
<keyword evidence="3" id="KW-0119">Carbohydrate metabolism</keyword>
<dbReference type="Gene3D" id="2.70.98.10">
    <property type="match status" value="1"/>
</dbReference>
<gene>
    <name evidence="4" type="ORF">PV05_10074</name>
</gene>
<dbReference type="GO" id="GO:0030246">
    <property type="term" value="F:carbohydrate binding"/>
    <property type="evidence" value="ECO:0007669"/>
    <property type="project" value="InterPro"/>
</dbReference>
<evidence type="ECO:0000256" key="2">
    <source>
        <dbReference type="ARBA" id="ARBA00023235"/>
    </source>
</evidence>
<dbReference type="GeneID" id="25331982"/>
<evidence type="ECO:0000313" key="4">
    <source>
        <dbReference type="EMBL" id="KIW51341.1"/>
    </source>
</evidence>